<keyword evidence="6 8" id="KW-0472">Membrane</keyword>
<keyword evidence="4 7" id="KW-0812">Transmembrane</keyword>
<dbReference type="GO" id="GO:0022857">
    <property type="term" value="F:transmembrane transporter activity"/>
    <property type="evidence" value="ECO:0007669"/>
    <property type="project" value="InterPro"/>
</dbReference>
<evidence type="ECO:0000256" key="7">
    <source>
        <dbReference type="RuleBase" id="RU003879"/>
    </source>
</evidence>
<dbReference type="InterPro" id="IPR003400">
    <property type="entry name" value="ExbD"/>
</dbReference>
<dbReference type="RefSeq" id="WP_074653917.1">
    <property type="nucleotide sequence ID" value="NZ_FNSD01000001.1"/>
</dbReference>
<gene>
    <name evidence="9" type="ORF">SAMN05443244_2147</name>
</gene>
<dbReference type="GO" id="GO:0005886">
    <property type="term" value="C:plasma membrane"/>
    <property type="evidence" value="ECO:0007669"/>
    <property type="project" value="UniProtKB-SubCell"/>
</dbReference>
<dbReference type="Proteomes" id="UP000182409">
    <property type="component" value="Unassembled WGS sequence"/>
</dbReference>
<dbReference type="OrthoDB" id="120878at2"/>
<evidence type="ECO:0000256" key="1">
    <source>
        <dbReference type="ARBA" id="ARBA00004162"/>
    </source>
</evidence>
<keyword evidence="7" id="KW-0813">Transport</keyword>
<evidence type="ECO:0000256" key="6">
    <source>
        <dbReference type="ARBA" id="ARBA00023136"/>
    </source>
</evidence>
<keyword evidence="5 8" id="KW-1133">Transmembrane helix</keyword>
<evidence type="ECO:0000256" key="3">
    <source>
        <dbReference type="ARBA" id="ARBA00022475"/>
    </source>
</evidence>
<keyword evidence="7" id="KW-0653">Protein transport</keyword>
<name>A0A1H4N788_9BACT</name>
<dbReference type="AlphaFoldDB" id="A0A1H4N788"/>
<feature type="transmembrane region" description="Helical" evidence="8">
    <location>
        <begin position="15"/>
        <end position="34"/>
    </location>
</feature>
<comment type="similarity">
    <text evidence="2 7">Belongs to the ExbD/TolR family.</text>
</comment>
<dbReference type="EMBL" id="FNSD01000001">
    <property type="protein sequence ID" value="SEB90575.1"/>
    <property type="molecule type" value="Genomic_DNA"/>
</dbReference>
<organism evidence="9 10">
    <name type="scientific">Terriglobus roseus</name>
    <dbReference type="NCBI Taxonomy" id="392734"/>
    <lineage>
        <taxon>Bacteria</taxon>
        <taxon>Pseudomonadati</taxon>
        <taxon>Acidobacteriota</taxon>
        <taxon>Terriglobia</taxon>
        <taxon>Terriglobales</taxon>
        <taxon>Acidobacteriaceae</taxon>
        <taxon>Terriglobus</taxon>
    </lineage>
</organism>
<evidence type="ECO:0000256" key="8">
    <source>
        <dbReference type="SAM" id="Phobius"/>
    </source>
</evidence>
<evidence type="ECO:0000256" key="4">
    <source>
        <dbReference type="ARBA" id="ARBA00022692"/>
    </source>
</evidence>
<dbReference type="PANTHER" id="PTHR30558">
    <property type="entry name" value="EXBD MEMBRANE COMPONENT OF PMF-DRIVEN MACROMOLECULE IMPORT SYSTEM"/>
    <property type="match status" value="1"/>
</dbReference>
<dbReference type="Pfam" id="PF02472">
    <property type="entry name" value="ExbD"/>
    <property type="match status" value="1"/>
</dbReference>
<protein>
    <submittedName>
        <fullName evidence="9">Biopolymer transport protein ExbD/biopolymer transport protein TolR</fullName>
    </submittedName>
</protein>
<comment type="subcellular location">
    <subcellularLocation>
        <location evidence="1">Cell membrane</location>
        <topology evidence="1">Single-pass membrane protein</topology>
    </subcellularLocation>
    <subcellularLocation>
        <location evidence="7">Cell membrane</location>
        <topology evidence="7">Single-pass type II membrane protein</topology>
    </subcellularLocation>
</comment>
<sequence>MGMGGGGGKGQRSDINVTPLIDVLLVLLIIFMVIQPNTVRGLDTLVPQPPKKEDAQKEPDQRTVVVQVQGAANGAPTYKINEDQVTLDTLTAKLTDIFARRNDKVMFVKGDKDVDFGAVLPVINDGHAAGVDNIGIITPAVEAGK</sequence>
<dbReference type="PANTHER" id="PTHR30558:SF7">
    <property type="entry name" value="TOL-PAL SYSTEM PROTEIN TOLR"/>
    <property type="match status" value="1"/>
</dbReference>
<evidence type="ECO:0000256" key="2">
    <source>
        <dbReference type="ARBA" id="ARBA00005811"/>
    </source>
</evidence>
<proteinExistence type="inferred from homology"/>
<evidence type="ECO:0000256" key="5">
    <source>
        <dbReference type="ARBA" id="ARBA00022989"/>
    </source>
</evidence>
<evidence type="ECO:0000313" key="10">
    <source>
        <dbReference type="Proteomes" id="UP000182409"/>
    </source>
</evidence>
<accession>A0A1H4N788</accession>
<dbReference type="Gene3D" id="3.30.420.270">
    <property type="match status" value="1"/>
</dbReference>
<keyword evidence="3" id="KW-1003">Cell membrane</keyword>
<reference evidence="9 10" key="1">
    <citation type="submission" date="2016-10" db="EMBL/GenBank/DDBJ databases">
        <authorList>
            <person name="de Groot N.N."/>
        </authorList>
    </citation>
    <scope>NUCLEOTIDE SEQUENCE [LARGE SCALE GENOMIC DNA]</scope>
    <source>
        <strain evidence="9 10">AB35.6</strain>
    </source>
</reference>
<dbReference type="GO" id="GO:0015031">
    <property type="term" value="P:protein transport"/>
    <property type="evidence" value="ECO:0007669"/>
    <property type="project" value="UniProtKB-KW"/>
</dbReference>
<evidence type="ECO:0000313" key="9">
    <source>
        <dbReference type="EMBL" id="SEB90575.1"/>
    </source>
</evidence>